<feature type="region of interest" description="Disordered" evidence="2">
    <location>
        <begin position="757"/>
        <end position="779"/>
    </location>
</feature>
<evidence type="ECO:0000256" key="1">
    <source>
        <dbReference type="ARBA" id="ARBA00009005"/>
    </source>
</evidence>
<feature type="domain" description="Peptidase C14 caspase" evidence="3">
    <location>
        <begin position="27"/>
        <end position="366"/>
    </location>
</feature>
<dbReference type="GO" id="GO:0005737">
    <property type="term" value="C:cytoplasm"/>
    <property type="evidence" value="ECO:0007669"/>
    <property type="project" value="TreeGrafter"/>
</dbReference>
<evidence type="ECO:0000259" key="3">
    <source>
        <dbReference type="Pfam" id="PF00656"/>
    </source>
</evidence>
<dbReference type="Gene3D" id="3.40.50.1460">
    <property type="match status" value="1"/>
</dbReference>
<sequence length="830" mass="92301">MVISGESPRSFKQINQIVSQSSVPNLHALLIGIDTYTTVTPLSGAVNDAHQVELFLRFGLEVPQKQINVLKNEQATRSGILGAIKALRHGCEVKSPLVEPGNPEGKTECLVPWDVCKGETGRKEIPLIPDYTIAALLDELAAEKGNNITVILDCCHSASSTRGIHLETSAKLDLKIAGFVSNTSASERAPGPLVSLGPSVPALDNLLADHLVERSLSPDELPPLTRDTDKEIFQVYKEIVSNGRWIKLMAAFYLCHSRLNRDERERSSVKSRASLLSVNQLVADHLRPGRSHVLLAACGHTERAYEDPKTKKGIFTDALLRLLKSRPITELTYKAIFEDFPNLSISGTNRVNQNPVCEGANATRMFLRAPILGQRCSYISMTGLGNELFVLRAGDAQGIIPGSKYTYDDVSWPRPIDYSTCKTFIAHTCTESPRVSPLQSWCELNPDAEAPTQLRARLVERGSFHSFQVTLSDELRMRHGRLAKELEEKFQAKKQGIHLVESSHRSISDVVVDIQVDESDGEWITFTLSSLSTSLPFRCRLDAMRIYNILFSMAQWNWHLNRVPHRIFKPTKELAELTVYKVDSSGLNKLPIKDGSINIPASSGCRFAFKIRSFHNKHLYAYLFYFSTASQSIRPLYLRVYGSGHVDPHIEPRGKLTIGYGNNDMISGPISFRNTPDVGYLRLFLTSSPGDFDSMTQASPFLPRMMYTASTQIKNGGEYLDGVEINKLATSSHRLNDQVGSEHPDIAANSSIDLQAEEHSTSLDTVSEPILGSSRSSPQLAQEGELFNIKQRSSRVCLSRIQTIEKLQENPAWMEKQLWDVISLKVSICA</sequence>
<proteinExistence type="inferred from homology"/>
<accession>A0A8H7LTT2</accession>
<evidence type="ECO:0000256" key="2">
    <source>
        <dbReference type="SAM" id="MobiDB-lite"/>
    </source>
</evidence>
<dbReference type="InterPro" id="IPR011600">
    <property type="entry name" value="Pept_C14_caspase"/>
</dbReference>
<dbReference type="EMBL" id="JACYCD010000465">
    <property type="protein sequence ID" value="KAF8693860.1"/>
    <property type="molecule type" value="Genomic_DNA"/>
</dbReference>
<reference evidence="4" key="1">
    <citation type="submission" date="2020-09" db="EMBL/GenBank/DDBJ databases">
        <title>Comparative genome analyses of four rice-infecting Rhizoctonia solani isolates reveal extensive enrichment of homogalacturonan modification genes.</title>
        <authorList>
            <person name="Lee D.-Y."/>
            <person name="Jeon J."/>
            <person name="Kim K.-T."/>
            <person name="Cheong K."/>
            <person name="Song H."/>
            <person name="Choi G."/>
            <person name="Ko J."/>
            <person name="Opiyo S.O."/>
            <person name="Zuo S."/>
            <person name="Madhav S."/>
            <person name="Lee Y.-H."/>
            <person name="Wang G.-L."/>
        </authorList>
    </citation>
    <scope>NUCLEOTIDE SEQUENCE</scope>
    <source>
        <strain evidence="4">AG1-IA WGL</strain>
    </source>
</reference>
<dbReference type="PANTHER" id="PTHR48104:SF30">
    <property type="entry name" value="METACASPASE-1"/>
    <property type="match status" value="1"/>
</dbReference>
<comment type="similarity">
    <text evidence="1">Belongs to the peptidase C14B family.</text>
</comment>
<feature type="non-terminal residue" evidence="4">
    <location>
        <position position="830"/>
    </location>
</feature>
<dbReference type="GO" id="GO:0004197">
    <property type="term" value="F:cysteine-type endopeptidase activity"/>
    <property type="evidence" value="ECO:0007669"/>
    <property type="project" value="InterPro"/>
</dbReference>
<dbReference type="Proteomes" id="UP000602905">
    <property type="component" value="Unassembled WGS sequence"/>
</dbReference>
<protein>
    <submittedName>
        <fullName evidence="4">Caspase domain</fullName>
    </submittedName>
</protein>
<dbReference type="Pfam" id="PF00656">
    <property type="entry name" value="Peptidase_C14"/>
    <property type="match status" value="1"/>
</dbReference>
<dbReference type="GO" id="GO:0006508">
    <property type="term" value="P:proteolysis"/>
    <property type="evidence" value="ECO:0007669"/>
    <property type="project" value="InterPro"/>
</dbReference>
<dbReference type="PANTHER" id="PTHR48104">
    <property type="entry name" value="METACASPASE-4"/>
    <property type="match status" value="1"/>
</dbReference>
<dbReference type="InterPro" id="IPR050452">
    <property type="entry name" value="Metacaspase"/>
</dbReference>
<organism evidence="4 5">
    <name type="scientific">Rhizoctonia solani</name>
    <dbReference type="NCBI Taxonomy" id="456999"/>
    <lineage>
        <taxon>Eukaryota</taxon>
        <taxon>Fungi</taxon>
        <taxon>Dikarya</taxon>
        <taxon>Basidiomycota</taxon>
        <taxon>Agaricomycotina</taxon>
        <taxon>Agaricomycetes</taxon>
        <taxon>Cantharellales</taxon>
        <taxon>Ceratobasidiaceae</taxon>
        <taxon>Rhizoctonia</taxon>
    </lineage>
</organism>
<name>A0A8H7LTT2_9AGAM</name>
<evidence type="ECO:0000313" key="5">
    <source>
        <dbReference type="Proteomes" id="UP000602905"/>
    </source>
</evidence>
<gene>
    <name evidence="4" type="ORF">RHS03_08327</name>
</gene>
<evidence type="ECO:0000313" key="4">
    <source>
        <dbReference type="EMBL" id="KAF8693860.1"/>
    </source>
</evidence>
<comment type="caution">
    <text evidence="4">The sequence shown here is derived from an EMBL/GenBank/DDBJ whole genome shotgun (WGS) entry which is preliminary data.</text>
</comment>
<dbReference type="AlphaFoldDB" id="A0A8H7LTT2"/>
<dbReference type="OrthoDB" id="10255174at2759"/>